<dbReference type="Proteomes" id="UP001596978">
    <property type="component" value="Unassembled WGS sequence"/>
</dbReference>
<dbReference type="GO" id="GO:0016746">
    <property type="term" value="F:acyltransferase activity"/>
    <property type="evidence" value="ECO:0007669"/>
    <property type="project" value="UniProtKB-KW"/>
</dbReference>
<protein>
    <submittedName>
        <fullName evidence="3">Acyltransferase family protein</fullName>
        <ecNumber evidence="3">2.3.-.-</ecNumber>
    </submittedName>
</protein>
<dbReference type="EMBL" id="JBHTJH010000004">
    <property type="protein sequence ID" value="MFD0861213.1"/>
    <property type="molecule type" value="Genomic_DNA"/>
</dbReference>
<feature type="transmembrane region" description="Helical" evidence="1">
    <location>
        <begin position="54"/>
        <end position="72"/>
    </location>
</feature>
<dbReference type="PANTHER" id="PTHR23028:SF53">
    <property type="entry name" value="ACYL_TRANSF_3 DOMAIN-CONTAINING PROTEIN"/>
    <property type="match status" value="1"/>
</dbReference>
<evidence type="ECO:0000313" key="3">
    <source>
        <dbReference type="EMBL" id="MFD0861213.1"/>
    </source>
</evidence>
<feature type="transmembrane region" description="Helical" evidence="1">
    <location>
        <begin position="267"/>
        <end position="286"/>
    </location>
</feature>
<keyword evidence="3" id="KW-0808">Transferase</keyword>
<evidence type="ECO:0000313" key="4">
    <source>
        <dbReference type="Proteomes" id="UP001596978"/>
    </source>
</evidence>
<accession>A0ABW3CX69</accession>
<proteinExistence type="predicted"/>
<keyword evidence="1" id="KW-1133">Transmembrane helix</keyword>
<dbReference type="InterPro" id="IPR002656">
    <property type="entry name" value="Acyl_transf_3_dom"/>
</dbReference>
<name>A0ABW3CX69_9FLAO</name>
<feature type="transmembrane region" description="Helical" evidence="1">
    <location>
        <begin position="147"/>
        <end position="165"/>
    </location>
</feature>
<dbReference type="EC" id="2.3.-.-" evidence="3"/>
<dbReference type="PANTHER" id="PTHR23028">
    <property type="entry name" value="ACETYLTRANSFERASE"/>
    <property type="match status" value="1"/>
</dbReference>
<feature type="transmembrane region" description="Helical" evidence="1">
    <location>
        <begin position="298"/>
        <end position="319"/>
    </location>
</feature>
<organism evidence="3 4">
    <name type="scientific">Sungkyunkwania multivorans</name>
    <dbReference type="NCBI Taxonomy" id="1173618"/>
    <lineage>
        <taxon>Bacteria</taxon>
        <taxon>Pseudomonadati</taxon>
        <taxon>Bacteroidota</taxon>
        <taxon>Flavobacteriia</taxon>
        <taxon>Flavobacteriales</taxon>
        <taxon>Flavobacteriaceae</taxon>
        <taxon>Sungkyunkwania</taxon>
    </lineage>
</organism>
<dbReference type="InterPro" id="IPR050879">
    <property type="entry name" value="Acyltransferase_3"/>
</dbReference>
<feature type="transmembrane region" description="Helical" evidence="1">
    <location>
        <begin position="210"/>
        <end position="230"/>
    </location>
</feature>
<keyword evidence="4" id="KW-1185">Reference proteome</keyword>
<feature type="transmembrane region" description="Helical" evidence="1">
    <location>
        <begin position="339"/>
        <end position="359"/>
    </location>
</feature>
<sequence>MRINYTNRIFGLDIVRAIAILLILISHTSLLIAPANTGLFTTAIKLGGAIGVDIFFVLSGYLIGGILLRNIIQGKGGFGHFLYFWIRRWFRTLPNYYLILLVNILLGIFVFSDLAEDYLSYFFFLQNFNGPQSNFFTESWSLSIEEFSYVLGPLLLFFLLNAFGLRRGKSCFLFTTAVVIVLFIGSKFWYHFNIQNVDYSFWSANVRKTVIYRLDSIYYGFLGAYAISFIPFVKKYASLLFAAGIGLLIGIHGFMFFKSFTVTSHPMFYNVFYLPSISVAVLLMMFKMNAVTKAPMPIVRTVTFVSLTSYSIYLLNYSIVLLLLQKYLATPETLLGKMMLIIVFWSLTISFSYILYAFYEKPMMKLRDHHFFVGLFK</sequence>
<feature type="transmembrane region" description="Helical" evidence="1">
    <location>
        <begin position="172"/>
        <end position="190"/>
    </location>
</feature>
<evidence type="ECO:0000256" key="1">
    <source>
        <dbReference type="SAM" id="Phobius"/>
    </source>
</evidence>
<feature type="transmembrane region" description="Helical" evidence="1">
    <location>
        <begin position="12"/>
        <end position="34"/>
    </location>
</feature>
<feature type="transmembrane region" description="Helical" evidence="1">
    <location>
        <begin position="237"/>
        <end position="255"/>
    </location>
</feature>
<feature type="domain" description="Acyltransferase 3" evidence="2">
    <location>
        <begin position="11"/>
        <end position="356"/>
    </location>
</feature>
<keyword evidence="3" id="KW-0012">Acyltransferase</keyword>
<reference evidence="4" key="1">
    <citation type="journal article" date="2019" name="Int. J. Syst. Evol. Microbiol.">
        <title>The Global Catalogue of Microorganisms (GCM) 10K type strain sequencing project: providing services to taxonomists for standard genome sequencing and annotation.</title>
        <authorList>
            <consortium name="The Broad Institute Genomics Platform"/>
            <consortium name="The Broad Institute Genome Sequencing Center for Infectious Disease"/>
            <person name="Wu L."/>
            <person name="Ma J."/>
        </authorList>
    </citation>
    <scope>NUCLEOTIDE SEQUENCE [LARGE SCALE GENOMIC DNA]</scope>
    <source>
        <strain evidence="4">CCUG 62952</strain>
    </source>
</reference>
<dbReference type="Pfam" id="PF01757">
    <property type="entry name" value="Acyl_transf_3"/>
    <property type="match status" value="1"/>
</dbReference>
<keyword evidence="1" id="KW-0812">Transmembrane</keyword>
<feature type="transmembrane region" description="Helical" evidence="1">
    <location>
        <begin position="93"/>
        <end position="112"/>
    </location>
</feature>
<dbReference type="RefSeq" id="WP_386403805.1">
    <property type="nucleotide sequence ID" value="NZ_JBHTJH010000004.1"/>
</dbReference>
<evidence type="ECO:0000259" key="2">
    <source>
        <dbReference type="Pfam" id="PF01757"/>
    </source>
</evidence>
<comment type="caution">
    <text evidence="3">The sequence shown here is derived from an EMBL/GenBank/DDBJ whole genome shotgun (WGS) entry which is preliminary data.</text>
</comment>
<keyword evidence="1" id="KW-0472">Membrane</keyword>
<gene>
    <name evidence="3" type="ORF">ACFQ1M_03255</name>
</gene>